<evidence type="ECO:0000313" key="3">
    <source>
        <dbReference type="Proteomes" id="UP000035548"/>
    </source>
</evidence>
<keyword evidence="1" id="KW-0472">Membrane</keyword>
<proteinExistence type="predicted"/>
<dbReference type="KEGG" id="cut:CUTER_00895"/>
<dbReference type="PATRIC" id="fig|1072256.5.peg.168"/>
<dbReference type="RefSeq" id="WP_052843960.1">
    <property type="nucleotide sequence ID" value="NZ_CP011546.1"/>
</dbReference>
<reference evidence="3" key="2">
    <citation type="submission" date="2015-05" db="EMBL/GenBank/DDBJ databases">
        <title>Complete genome sequence of Corynebacterium uterequi DSM 45634, isolated from the uterus of a maiden mare.</title>
        <authorList>
            <person name="Ruckert C."/>
            <person name="Albersmeier A."/>
            <person name="Winkler A."/>
            <person name="Tauch A."/>
        </authorList>
    </citation>
    <scope>NUCLEOTIDE SEQUENCE [LARGE SCALE GENOMIC DNA]</scope>
    <source>
        <strain evidence="3">DSM 45634</strain>
    </source>
</reference>
<dbReference type="EMBL" id="CP011546">
    <property type="protein sequence ID" value="AKK10200.1"/>
    <property type="molecule type" value="Genomic_DNA"/>
</dbReference>
<dbReference type="PANTHER" id="PTHR35007">
    <property type="entry name" value="INTEGRAL MEMBRANE PROTEIN-RELATED"/>
    <property type="match status" value="1"/>
</dbReference>
<dbReference type="Proteomes" id="UP000035548">
    <property type="component" value="Chromosome"/>
</dbReference>
<evidence type="ECO:0008006" key="4">
    <source>
        <dbReference type="Google" id="ProtNLM"/>
    </source>
</evidence>
<gene>
    <name evidence="2" type="ORF">CUTER_00895</name>
</gene>
<organism evidence="2 3">
    <name type="scientific">Corynebacterium uterequi</name>
    <dbReference type="NCBI Taxonomy" id="1072256"/>
    <lineage>
        <taxon>Bacteria</taxon>
        <taxon>Bacillati</taxon>
        <taxon>Actinomycetota</taxon>
        <taxon>Actinomycetes</taxon>
        <taxon>Mycobacteriales</taxon>
        <taxon>Corynebacteriaceae</taxon>
        <taxon>Corynebacterium</taxon>
    </lineage>
</organism>
<evidence type="ECO:0000256" key="1">
    <source>
        <dbReference type="SAM" id="Phobius"/>
    </source>
</evidence>
<feature type="transmembrane region" description="Helical" evidence="1">
    <location>
        <begin position="200"/>
        <end position="222"/>
    </location>
</feature>
<keyword evidence="1" id="KW-0812">Transmembrane</keyword>
<feature type="transmembrane region" description="Helical" evidence="1">
    <location>
        <begin position="242"/>
        <end position="262"/>
    </location>
</feature>
<name>A0A0G3HBY7_9CORY</name>
<accession>A0A0G3HBY7</accession>
<reference evidence="2 3" key="1">
    <citation type="journal article" date="2015" name="Genome Announc.">
        <title>Virulence Factor Genes Detected in the Complete Genome Sequence of Corynebacterium uterequi DSM 45634, Isolated from the Uterus of a Maiden Mare.</title>
        <authorList>
            <person name="Ruckert C."/>
            <person name="Kriete M."/>
            <person name="Jaenicke S."/>
            <person name="Winkler A."/>
            <person name="Tauch A."/>
        </authorList>
    </citation>
    <scope>NUCLEOTIDE SEQUENCE [LARGE SCALE GENOMIC DNA]</scope>
    <source>
        <strain evidence="2 3">DSM 45634</strain>
    </source>
</reference>
<dbReference type="PANTHER" id="PTHR35007:SF4">
    <property type="entry name" value="CONSERVED TRANSMEMBRANE PROTEIN-RELATED"/>
    <property type="match status" value="1"/>
</dbReference>
<keyword evidence="1" id="KW-1133">Transmembrane helix</keyword>
<feature type="transmembrane region" description="Helical" evidence="1">
    <location>
        <begin position="45"/>
        <end position="78"/>
    </location>
</feature>
<dbReference type="STRING" id="1072256.CUTER_00895"/>
<sequence length="267" mass="27318">MMPLISVVTALLLPEPRPGLRLPQSTAETAGTARRTGVARRLLPALPAAVGLATLAFLVIGRVGILIAVALAGATGTYLLHAHHRRRHARAIEEATERLLTAVIDEAEAGALLPAAVASAAKEATASPSAVRDAFAAAAAYAHRGGAGYDILRGSEEDAVRQVGHLWALSDSLGLPAAQLLHTARSRLRASLRRQSQVRAALQGPQFSGLVLAALPVGGLALGTSMGADSLNVLLRDGPSSVLLIVGVALDCAGLLACHALVRRAGG</sequence>
<keyword evidence="3" id="KW-1185">Reference proteome</keyword>
<protein>
    <recommendedName>
        <fullName evidence="4">Flp pilus assembly protein TadB</fullName>
    </recommendedName>
</protein>
<dbReference type="AlphaFoldDB" id="A0A0G3HBY7"/>
<evidence type="ECO:0000313" key="2">
    <source>
        <dbReference type="EMBL" id="AKK10200.1"/>
    </source>
</evidence>